<sequence length="151" mass="16953">MPTRTYTSSSVQTHYSPSAIPLQVWETSRQHAGTADTILPHVVKAFNLERSGEAFAAARQVWITYASPYHPVEFVLSCTEGPLGAYPIFVFTPIAFTELDEDYLDRSFHLLARAQHDVVGMARVFSVFLIWPVTAVFSRIWSELTGVTPYV</sequence>
<comment type="caution">
    <text evidence="1">The sequence shown here is derived from an EMBL/GenBank/DDBJ whole genome shotgun (WGS) entry which is preliminary data.</text>
</comment>
<proteinExistence type="predicted"/>
<evidence type="ECO:0000313" key="1">
    <source>
        <dbReference type="EMBL" id="KAH7925279.1"/>
    </source>
</evidence>
<name>A0ACB8BIY9_9AGAM</name>
<protein>
    <submittedName>
        <fullName evidence="1">Uncharacterized protein</fullName>
    </submittedName>
</protein>
<evidence type="ECO:0000313" key="2">
    <source>
        <dbReference type="Proteomes" id="UP000790709"/>
    </source>
</evidence>
<gene>
    <name evidence="1" type="ORF">BV22DRAFT_1034175</name>
</gene>
<organism evidence="1 2">
    <name type="scientific">Leucogyrophana mollusca</name>
    <dbReference type="NCBI Taxonomy" id="85980"/>
    <lineage>
        <taxon>Eukaryota</taxon>
        <taxon>Fungi</taxon>
        <taxon>Dikarya</taxon>
        <taxon>Basidiomycota</taxon>
        <taxon>Agaricomycotina</taxon>
        <taxon>Agaricomycetes</taxon>
        <taxon>Agaricomycetidae</taxon>
        <taxon>Boletales</taxon>
        <taxon>Boletales incertae sedis</taxon>
        <taxon>Leucogyrophana</taxon>
    </lineage>
</organism>
<reference evidence="1" key="1">
    <citation type="journal article" date="2021" name="New Phytol.">
        <title>Evolutionary innovations through gain and loss of genes in the ectomycorrhizal Boletales.</title>
        <authorList>
            <person name="Wu G."/>
            <person name="Miyauchi S."/>
            <person name="Morin E."/>
            <person name="Kuo A."/>
            <person name="Drula E."/>
            <person name="Varga T."/>
            <person name="Kohler A."/>
            <person name="Feng B."/>
            <person name="Cao Y."/>
            <person name="Lipzen A."/>
            <person name="Daum C."/>
            <person name="Hundley H."/>
            <person name="Pangilinan J."/>
            <person name="Johnson J."/>
            <person name="Barry K."/>
            <person name="LaButti K."/>
            <person name="Ng V."/>
            <person name="Ahrendt S."/>
            <person name="Min B."/>
            <person name="Choi I.G."/>
            <person name="Park H."/>
            <person name="Plett J.M."/>
            <person name="Magnuson J."/>
            <person name="Spatafora J.W."/>
            <person name="Nagy L.G."/>
            <person name="Henrissat B."/>
            <person name="Grigoriev I.V."/>
            <person name="Yang Z.L."/>
            <person name="Xu J."/>
            <person name="Martin F.M."/>
        </authorList>
    </citation>
    <scope>NUCLEOTIDE SEQUENCE</scope>
    <source>
        <strain evidence="1">KUC20120723A-06</strain>
    </source>
</reference>
<accession>A0ACB8BIY9</accession>
<keyword evidence="2" id="KW-1185">Reference proteome</keyword>
<dbReference type="Proteomes" id="UP000790709">
    <property type="component" value="Unassembled WGS sequence"/>
</dbReference>
<dbReference type="EMBL" id="MU266405">
    <property type="protein sequence ID" value="KAH7925279.1"/>
    <property type="molecule type" value="Genomic_DNA"/>
</dbReference>